<reference evidence="1 2" key="1">
    <citation type="submission" date="2019-11" db="EMBL/GenBank/DDBJ databases">
        <title>Whole genome sequence of Oryza granulata.</title>
        <authorList>
            <person name="Li W."/>
        </authorList>
    </citation>
    <scope>NUCLEOTIDE SEQUENCE [LARGE SCALE GENOMIC DNA]</scope>
    <source>
        <strain evidence="2">cv. Menghai</strain>
        <tissue evidence="1">Leaf</tissue>
    </source>
</reference>
<sequence length="72" mass="8004">MCNCLAGFEPTSTAEGDSGRFSRGCRQKKAVQCGDRFLAVHPRTTKKIVVMAVTPTLEDMLIVERWIEKSDS</sequence>
<evidence type="ECO:0000313" key="1">
    <source>
        <dbReference type="EMBL" id="KAF0922006.1"/>
    </source>
</evidence>
<name>A0A6G1EBN9_9ORYZ</name>
<keyword evidence="2" id="KW-1185">Reference proteome</keyword>
<dbReference type="Proteomes" id="UP000479710">
    <property type="component" value="Unassembled WGS sequence"/>
</dbReference>
<organism evidence="1 2">
    <name type="scientific">Oryza meyeriana var. granulata</name>
    <dbReference type="NCBI Taxonomy" id="110450"/>
    <lineage>
        <taxon>Eukaryota</taxon>
        <taxon>Viridiplantae</taxon>
        <taxon>Streptophyta</taxon>
        <taxon>Embryophyta</taxon>
        <taxon>Tracheophyta</taxon>
        <taxon>Spermatophyta</taxon>
        <taxon>Magnoliopsida</taxon>
        <taxon>Liliopsida</taxon>
        <taxon>Poales</taxon>
        <taxon>Poaceae</taxon>
        <taxon>BOP clade</taxon>
        <taxon>Oryzoideae</taxon>
        <taxon>Oryzeae</taxon>
        <taxon>Oryzinae</taxon>
        <taxon>Oryza</taxon>
        <taxon>Oryza meyeriana</taxon>
    </lineage>
</organism>
<protein>
    <submittedName>
        <fullName evidence="1">Uncharacterized protein</fullName>
    </submittedName>
</protein>
<evidence type="ECO:0000313" key="2">
    <source>
        <dbReference type="Proteomes" id="UP000479710"/>
    </source>
</evidence>
<dbReference type="OrthoDB" id="681445at2759"/>
<accession>A0A6G1EBN9</accession>
<comment type="caution">
    <text evidence="1">The sequence shown here is derived from an EMBL/GenBank/DDBJ whole genome shotgun (WGS) entry which is preliminary data.</text>
</comment>
<dbReference type="EMBL" id="SPHZ02000004">
    <property type="protein sequence ID" value="KAF0922006.1"/>
    <property type="molecule type" value="Genomic_DNA"/>
</dbReference>
<dbReference type="AlphaFoldDB" id="A0A6G1EBN9"/>
<proteinExistence type="predicted"/>
<gene>
    <name evidence="1" type="ORF">E2562_021594</name>
</gene>